<keyword evidence="5" id="KW-0342">GTP-binding</keyword>
<dbReference type="PROSITE" id="PS51722">
    <property type="entry name" value="G_TR_2"/>
    <property type="match status" value="1"/>
</dbReference>
<dbReference type="RefSeq" id="WP_379734474.1">
    <property type="nucleotide sequence ID" value="NZ_JBHRVV010000001.1"/>
</dbReference>
<protein>
    <submittedName>
        <fullName evidence="8">Selenocysteine-specific translation elongation factor</fullName>
    </submittedName>
</protein>
<dbReference type="CDD" id="cd03696">
    <property type="entry name" value="SelB_II"/>
    <property type="match status" value="1"/>
</dbReference>
<dbReference type="PANTHER" id="PTHR43721:SF22">
    <property type="entry name" value="ELONGATION FACTOR TU, MITOCHONDRIAL"/>
    <property type="match status" value="1"/>
</dbReference>
<evidence type="ECO:0000313" key="9">
    <source>
        <dbReference type="Proteomes" id="UP001595665"/>
    </source>
</evidence>
<dbReference type="InterPro" id="IPR057335">
    <property type="entry name" value="Beta-barrel_SelB"/>
</dbReference>
<dbReference type="InterPro" id="IPR015190">
    <property type="entry name" value="Elong_fac_SelB-wing-hlx_typ-2"/>
</dbReference>
<keyword evidence="2" id="KW-0963">Cytoplasm</keyword>
<feature type="compositionally biased region" description="Low complexity" evidence="6">
    <location>
        <begin position="634"/>
        <end position="643"/>
    </location>
</feature>
<dbReference type="SUPFAM" id="SSF50447">
    <property type="entry name" value="Translation proteins"/>
    <property type="match status" value="1"/>
</dbReference>
<dbReference type="EMBL" id="JBHRVV010000001">
    <property type="protein sequence ID" value="MFC3458072.1"/>
    <property type="molecule type" value="Genomic_DNA"/>
</dbReference>
<proteinExistence type="predicted"/>
<dbReference type="PRINTS" id="PR00315">
    <property type="entry name" value="ELONGATNFCT"/>
</dbReference>
<evidence type="ECO:0000313" key="8">
    <source>
        <dbReference type="EMBL" id="MFC3458072.1"/>
    </source>
</evidence>
<dbReference type="Gene3D" id="1.10.10.10">
    <property type="entry name" value="Winged helix-like DNA-binding domain superfamily/Winged helix DNA-binding domain"/>
    <property type="match status" value="3"/>
</dbReference>
<evidence type="ECO:0000256" key="5">
    <source>
        <dbReference type="ARBA" id="ARBA00023134"/>
    </source>
</evidence>
<dbReference type="CDD" id="cd15491">
    <property type="entry name" value="selB_III"/>
    <property type="match status" value="1"/>
</dbReference>
<dbReference type="InterPro" id="IPR027417">
    <property type="entry name" value="P-loop_NTPase"/>
</dbReference>
<dbReference type="Pfam" id="PF25461">
    <property type="entry name" value="Beta-barrel_SelB"/>
    <property type="match status" value="1"/>
</dbReference>
<dbReference type="Pfam" id="PF09106">
    <property type="entry name" value="WHD_2nd_SelB"/>
    <property type="match status" value="1"/>
</dbReference>
<dbReference type="SUPFAM" id="SSF46785">
    <property type="entry name" value="Winged helix' DNA-binding domain"/>
    <property type="match status" value="3"/>
</dbReference>
<dbReference type="Proteomes" id="UP001595665">
    <property type="component" value="Unassembled WGS sequence"/>
</dbReference>
<dbReference type="SUPFAM" id="SSF52540">
    <property type="entry name" value="P-loop containing nucleoside triphosphate hydrolases"/>
    <property type="match status" value="1"/>
</dbReference>
<accession>A0ABV7PJL1</accession>
<dbReference type="Gene3D" id="2.40.30.10">
    <property type="entry name" value="Translation factors"/>
    <property type="match status" value="1"/>
</dbReference>
<evidence type="ECO:0000259" key="7">
    <source>
        <dbReference type="PROSITE" id="PS51722"/>
    </source>
</evidence>
<dbReference type="GO" id="GO:0003746">
    <property type="term" value="F:translation elongation factor activity"/>
    <property type="evidence" value="ECO:0007669"/>
    <property type="project" value="UniProtKB-KW"/>
</dbReference>
<organism evidence="8 9">
    <name type="scientific">Massilia haematophila</name>
    <dbReference type="NCBI Taxonomy" id="457923"/>
    <lineage>
        <taxon>Bacteria</taxon>
        <taxon>Pseudomonadati</taxon>
        <taxon>Pseudomonadota</taxon>
        <taxon>Betaproteobacteria</taxon>
        <taxon>Burkholderiales</taxon>
        <taxon>Oxalobacteraceae</taxon>
        <taxon>Telluria group</taxon>
        <taxon>Massilia</taxon>
    </lineage>
</organism>
<keyword evidence="3" id="KW-0547">Nucleotide-binding</keyword>
<dbReference type="InterPro" id="IPR000795">
    <property type="entry name" value="T_Tr_GTP-bd_dom"/>
</dbReference>
<dbReference type="InterPro" id="IPR036388">
    <property type="entry name" value="WH-like_DNA-bd_sf"/>
</dbReference>
<dbReference type="InterPro" id="IPR036390">
    <property type="entry name" value="WH_DNA-bd_sf"/>
</dbReference>
<dbReference type="InterPro" id="IPR048931">
    <property type="entry name" value="WHD_2nd_SelB_bact"/>
</dbReference>
<keyword evidence="8" id="KW-0251">Elongation factor</keyword>
<dbReference type="CDD" id="cd04171">
    <property type="entry name" value="SelB"/>
    <property type="match status" value="1"/>
</dbReference>
<gene>
    <name evidence="8" type="primary">selB</name>
    <name evidence="8" type="ORF">ACFOPH_07385</name>
</gene>
<dbReference type="PANTHER" id="PTHR43721">
    <property type="entry name" value="ELONGATION FACTOR TU-RELATED"/>
    <property type="match status" value="1"/>
</dbReference>
<reference evidence="9" key="1">
    <citation type="journal article" date="2019" name="Int. J. Syst. Evol. Microbiol.">
        <title>The Global Catalogue of Microorganisms (GCM) 10K type strain sequencing project: providing services to taxonomists for standard genome sequencing and annotation.</title>
        <authorList>
            <consortium name="The Broad Institute Genomics Platform"/>
            <consortium name="The Broad Institute Genome Sequencing Center for Infectious Disease"/>
            <person name="Wu L."/>
            <person name="Ma J."/>
        </authorList>
    </citation>
    <scope>NUCLEOTIDE SEQUENCE [LARGE SCALE GENOMIC DNA]</scope>
    <source>
        <strain evidence="9">CCM 7480</strain>
    </source>
</reference>
<comment type="caution">
    <text evidence="8">The sequence shown here is derived from an EMBL/GenBank/DDBJ whole genome shotgun (WGS) entry which is preliminary data.</text>
</comment>
<evidence type="ECO:0000256" key="3">
    <source>
        <dbReference type="ARBA" id="ARBA00022741"/>
    </source>
</evidence>
<dbReference type="Gene3D" id="3.40.50.300">
    <property type="entry name" value="P-loop containing nucleotide triphosphate hydrolases"/>
    <property type="match status" value="1"/>
</dbReference>
<dbReference type="InterPro" id="IPR009000">
    <property type="entry name" value="Transl_B-barrel_sf"/>
</dbReference>
<dbReference type="PROSITE" id="PS00301">
    <property type="entry name" value="G_TR_1"/>
    <property type="match status" value="1"/>
</dbReference>
<dbReference type="InterPro" id="IPR015191">
    <property type="entry name" value="SelB_WHD4"/>
</dbReference>
<dbReference type="InterPro" id="IPR009001">
    <property type="entry name" value="Transl_elong_EF1A/Init_IF2_C"/>
</dbReference>
<feature type="region of interest" description="Disordered" evidence="6">
    <location>
        <begin position="620"/>
        <end position="643"/>
    </location>
</feature>
<dbReference type="InterPro" id="IPR050055">
    <property type="entry name" value="EF-Tu_GTPase"/>
</dbReference>
<sequence>MIVGTAGHIDHGKTTLTRALTGVDTDRLKEEKARGISIELGYAYAPLPGGARLGVIDVPGHEKFIRTMASGVTGIDLALLVVAADDGIMPQTREHLAILELLGVRRACVALTKIDRVDAVRLVQVEADVEALLAGTPFAGAPMFPTAASMPGDPGVAALLAYLDGVAADLVSQGEARLFRLGVDRVFTVSGQGTVVTGTALAGRVAVGDLLQLAPGGQQARVRAIHAQGRAAEIGQAGERLALNLAGVAKDDIARGSWVVAPDIGACSERFDAVLSLLPDAPALGSWAPLHVHIGAAHHTAHLVPLEGEQLAPGSRARVQLVFAEPLHTVPGDRFVVRNAQATQTIGGGVVLDPFGPARKRRSPARLAWLDALSGWLADGDAARLIGASPAGLAVSTLVRLSGIAPAALRLPDSFLRLPLAGGDSLLVAPAMLAPLESRVQGGLAAWHARQPDEPGLELWRLKRMVAPELPDAIWSALVARMLDAGSLARSGASLRLPSHSVALSPAEEALAARLLPALQAGRYDPPWVRDLACKYNLAEDTVRALLRKLARAGQLHQVVHDLFYHPVPLADMARIVAELPDAQAANFRDATGLGRKRAIQVLEFFDRVGYTRRVRNTHLPRPQASWPAPPAAPATSGALPGS</sequence>
<name>A0ABV7PJL1_9BURK</name>
<comment type="subcellular location">
    <subcellularLocation>
        <location evidence="1">Cytoplasm</location>
    </subcellularLocation>
</comment>
<dbReference type="Pfam" id="PF00009">
    <property type="entry name" value="GTP_EFTU"/>
    <property type="match status" value="1"/>
</dbReference>
<dbReference type="SUPFAM" id="SSF50465">
    <property type="entry name" value="EF-Tu/eEF-1alpha/eIF2-gamma C-terminal domain"/>
    <property type="match status" value="1"/>
</dbReference>
<evidence type="ECO:0000256" key="4">
    <source>
        <dbReference type="ARBA" id="ARBA00022917"/>
    </source>
</evidence>
<evidence type="ECO:0000256" key="1">
    <source>
        <dbReference type="ARBA" id="ARBA00004496"/>
    </source>
</evidence>
<dbReference type="InterPro" id="IPR004535">
    <property type="entry name" value="Transl_elong_SelB"/>
</dbReference>
<dbReference type="InterPro" id="IPR031157">
    <property type="entry name" value="G_TR_CS"/>
</dbReference>
<keyword evidence="4" id="KW-0648">Protein biosynthesis</keyword>
<feature type="domain" description="Tr-type G" evidence="7">
    <location>
        <begin position="1"/>
        <end position="171"/>
    </location>
</feature>
<evidence type="ECO:0000256" key="6">
    <source>
        <dbReference type="SAM" id="MobiDB-lite"/>
    </source>
</evidence>
<evidence type="ECO:0000256" key="2">
    <source>
        <dbReference type="ARBA" id="ARBA00022490"/>
    </source>
</evidence>
<dbReference type="NCBIfam" id="TIGR00475">
    <property type="entry name" value="selB"/>
    <property type="match status" value="1"/>
</dbReference>
<dbReference type="Pfam" id="PF21214">
    <property type="entry name" value="WHD_2nd_SelB_bact"/>
    <property type="match status" value="1"/>
</dbReference>
<keyword evidence="9" id="KW-1185">Reference proteome</keyword>
<dbReference type="Pfam" id="PF09107">
    <property type="entry name" value="WHD_3rd_SelB"/>
    <property type="match status" value="1"/>
</dbReference>